<evidence type="ECO:0000256" key="3">
    <source>
        <dbReference type="ARBA" id="ARBA00023136"/>
    </source>
</evidence>
<keyword evidence="4" id="KW-0325">Glycoprotein</keyword>
<feature type="transmembrane region" description="Helical" evidence="6">
    <location>
        <begin position="151"/>
        <end position="173"/>
    </location>
</feature>
<dbReference type="EMBL" id="JBHFQA010000002">
    <property type="protein sequence ID" value="KAL2102791.1"/>
    <property type="molecule type" value="Genomic_DNA"/>
</dbReference>
<feature type="compositionally biased region" description="Acidic residues" evidence="5">
    <location>
        <begin position="294"/>
        <end position="304"/>
    </location>
</feature>
<evidence type="ECO:0000256" key="5">
    <source>
        <dbReference type="SAM" id="MobiDB-lite"/>
    </source>
</evidence>
<accession>A0ABD1KUF7</accession>
<feature type="region of interest" description="Disordered" evidence="5">
    <location>
        <begin position="283"/>
        <end position="310"/>
    </location>
</feature>
<evidence type="ECO:0000259" key="7">
    <source>
        <dbReference type="PROSITE" id="PS50835"/>
    </source>
</evidence>
<comment type="caution">
    <text evidence="8">The sequence shown here is derived from an EMBL/GenBank/DDBJ whole genome shotgun (WGS) entry which is preliminary data.</text>
</comment>
<dbReference type="Gene3D" id="2.60.40.10">
    <property type="entry name" value="Immunoglobulins"/>
    <property type="match status" value="2"/>
</dbReference>
<dbReference type="SUPFAM" id="SSF48726">
    <property type="entry name" value="Immunoglobulin"/>
    <property type="match status" value="1"/>
</dbReference>
<dbReference type="PANTHER" id="PTHR12080">
    <property type="entry name" value="SIGNALING LYMPHOCYTIC ACTIVATION MOLECULE"/>
    <property type="match status" value="1"/>
</dbReference>
<proteinExistence type="predicted"/>
<protein>
    <recommendedName>
        <fullName evidence="7">Ig-like domain-containing protein</fullName>
    </recommendedName>
</protein>
<evidence type="ECO:0000313" key="8">
    <source>
        <dbReference type="EMBL" id="KAL2102791.1"/>
    </source>
</evidence>
<dbReference type="AlphaFoldDB" id="A0ABD1KUF7"/>
<keyword evidence="3 6" id="KW-0472">Membrane</keyword>
<evidence type="ECO:0000313" key="9">
    <source>
        <dbReference type="Proteomes" id="UP001591681"/>
    </source>
</evidence>
<keyword evidence="9" id="KW-1185">Reference proteome</keyword>
<evidence type="ECO:0000256" key="6">
    <source>
        <dbReference type="SAM" id="Phobius"/>
    </source>
</evidence>
<keyword evidence="6" id="KW-1133">Transmembrane helix</keyword>
<name>A0ABD1KUF7_9TELE</name>
<dbReference type="Proteomes" id="UP001591681">
    <property type="component" value="Unassembled WGS sequence"/>
</dbReference>
<keyword evidence="6" id="KW-0812">Transmembrane</keyword>
<dbReference type="InterPro" id="IPR013783">
    <property type="entry name" value="Ig-like_fold"/>
</dbReference>
<reference evidence="8 9" key="1">
    <citation type="submission" date="2024-09" db="EMBL/GenBank/DDBJ databases">
        <title>A chromosome-level genome assembly of Gray's grenadier anchovy, Coilia grayii.</title>
        <authorList>
            <person name="Fu Z."/>
        </authorList>
    </citation>
    <scope>NUCLEOTIDE SEQUENCE [LARGE SCALE GENOMIC DNA]</scope>
    <source>
        <strain evidence="8">G4</strain>
        <tissue evidence="8">Muscle</tissue>
    </source>
</reference>
<dbReference type="InterPro" id="IPR015631">
    <property type="entry name" value="CD2/SLAM_rcpt"/>
</dbReference>
<comment type="subcellular location">
    <subcellularLocation>
        <location evidence="1">Membrane</location>
    </subcellularLocation>
</comment>
<evidence type="ECO:0000256" key="2">
    <source>
        <dbReference type="ARBA" id="ARBA00022729"/>
    </source>
</evidence>
<dbReference type="PANTHER" id="PTHR12080:SF134">
    <property type="entry name" value="CD48 ANTIGEN"/>
    <property type="match status" value="1"/>
</dbReference>
<dbReference type="GO" id="GO:0016020">
    <property type="term" value="C:membrane"/>
    <property type="evidence" value="ECO:0007669"/>
    <property type="project" value="UniProtKB-SubCell"/>
</dbReference>
<dbReference type="InterPro" id="IPR036179">
    <property type="entry name" value="Ig-like_dom_sf"/>
</dbReference>
<dbReference type="InterPro" id="IPR007110">
    <property type="entry name" value="Ig-like_dom"/>
</dbReference>
<feature type="domain" description="Ig-like" evidence="7">
    <location>
        <begin position="67"/>
        <end position="138"/>
    </location>
</feature>
<gene>
    <name evidence="8" type="ORF">ACEWY4_001959</name>
</gene>
<dbReference type="PROSITE" id="PS50835">
    <property type="entry name" value="IG_LIKE"/>
    <property type="match status" value="1"/>
</dbReference>
<keyword evidence="2" id="KW-0732">Signal</keyword>
<evidence type="ECO:0000256" key="1">
    <source>
        <dbReference type="ARBA" id="ARBA00004370"/>
    </source>
</evidence>
<organism evidence="8 9">
    <name type="scientific">Coilia grayii</name>
    <name type="common">Gray's grenadier anchovy</name>
    <dbReference type="NCBI Taxonomy" id="363190"/>
    <lineage>
        <taxon>Eukaryota</taxon>
        <taxon>Metazoa</taxon>
        <taxon>Chordata</taxon>
        <taxon>Craniata</taxon>
        <taxon>Vertebrata</taxon>
        <taxon>Euteleostomi</taxon>
        <taxon>Actinopterygii</taxon>
        <taxon>Neopterygii</taxon>
        <taxon>Teleostei</taxon>
        <taxon>Clupei</taxon>
        <taxon>Clupeiformes</taxon>
        <taxon>Clupeoidei</taxon>
        <taxon>Engraulidae</taxon>
        <taxon>Coilinae</taxon>
        <taxon>Coilia</taxon>
    </lineage>
</organism>
<evidence type="ECO:0000256" key="4">
    <source>
        <dbReference type="ARBA" id="ARBA00023180"/>
    </source>
</evidence>
<sequence>MVEWDTTSGVSSEYVPFKGRTIINTNTGDVTIVNLAKDDSGLYQAEIRIPGMLPLTNVTREIKVIDPVTEAMITCQANATMATLHCAAAGDSLMYSWSGPGLQTAGMRGQTGPQISQENQDSVYTCEVTNPVSNSSVSFRASICFDSGNPLITVFVLLGVLAVAAAVAAGFWCHHHRNKTKEPSAGNENNTTETEHWISNPRDNSIFSKSHDQNFTLSRTVQDNPGGPHISLESQAHPLLAGETTCETSKSSLNEGTVSVNNKSIFFTGGFTSFISVKKKSPANFPFSTTDDKPTDDDNTEMTVDEGSTHEKCETLNLTCETSNSS</sequence>